<proteinExistence type="predicted"/>
<evidence type="ECO:0000313" key="1">
    <source>
        <dbReference type="Proteomes" id="UP000036681"/>
    </source>
</evidence>
<reference evidence="2" key="1">
    <citation type="submission" date="2017-02" db="UniProtKB">
        <authorList>
            <consortium name="WormBaseParasite"/>
        </authorList>
    </citation>
    <scope>IDENTIFICATION</scope>
</reference>
<sequence>MDFRFYSSPEESIQWKRGRFQASGTRFSETFALMMNRSVDFLPSGDFIFIGESVPRSGYGYAILRADIRCQVGNGKLSFEYDICEVFISE</sequence>
<keyword evidence="1" id="KW-1185">Reference proteome</keyword>
<protein>
    <submittedName>
        <fullName evidence="2">Phage protein</fullName>
    </submittedName>
</protein>
<dbReference type="WBParaSite" id="ALUE_0000107701-mRNA-1">
    <property type="protein sequence ID" value="ALUE_0000107701-mRNA-1"/>
    <property type="gene ID" value="ALUE_0000107701"/>
</dbReference>
<evidence type="ECO:0000313" key="2">
    <source>
        <dbReference type="WBParaSite" id="ALUE_0000107701-mRNA-1"/>
    </source>
</evidence>
<accession>A0A0M3HHT2</accession>
<dbReference type="Proteomes" id="UP000036681">
    <property type="component" value="Unplaced"/>
</dbReference>
<dbReference type="AlphaFoldDB" id="A0A0M3HHT2"/>
<organism evidence="1 2">
    <name type="scientific">Ascaris lumbricoides</name>
    <name type="common">Giant roundworm</name>
    <dbReference type="NCBI Taxonomy" id="6252"/>
    <lineage>
        <taxon>Eukaryota</taxon>
        <taxon>Metazoa</taxon>
        <taxon>Ecdysozoa</taxon>
        <taxon>Nematoda</taxon>
        <taxon>Chromadorea</taxon>
        <taxon>Rhabditida</taxon>
        <taxon>Spirurina</taxon>
        <taxon>Ascaridomorpha</taxon>
        <taxon>Ascaridoidea</taxon>
        <taxon>Ascarididae</taxon>
        <taxon>Ascaris</taxon>
    </lineage>
</organism>
<name>A0A0M3HHT2_ASCLU</name>